<feature type="chain" id="PRO_5042988125" evidence="1">
    <location>
        <begin position="26"/>
        <end position="118"/>
    </location>
</feature>
<dbReference type="KEGG" id="marq:MARGE09_P2876"/>
<organism evidence="2 3">
    <name type="scientific">Marinagarivorans cellulosilyticus</name>
    <dbReference type="NCBI Taxonomy" id="2721545"/>
    <lineage>
        <taxon>Bacteria</taxon>
        <taxon>Pseudomonadati</taxon>
        <taxon>Pseudomonadota</taxon>
        <taxon>Gammaproteobacteria</taxon>
        <taxon>Cellvibrionales</taxon>
        <taxon>Cellvibrionaceae</taxon>
        <taxon>Marinagarivorans</taxon>
    </lineage>
</organism>
<dbReference type="RefSeq" id="WP_236983179.1">
    <property type="nucleotide sequence ID" value="NZ_AP023086.1"/>
</dbReference>
<dbReference type="EMBL" id="AP023086">
    <property type="protein sequence ID" value="BCD98675.1"/>
    <property type="molecule type" value="Genomic_DNA"/>
</dbReference>
<accession>A0AAN1WJF9</accession>
<sequence>MSKRFLTYFILALVVLQSAAGIADAHQLHQSGTEHLTFDDHQHTHEDIKIDHNLVDGFEDHEQDCHHCCHCHGHFTPAVLVKPSGFVLNKSSTSNTDYSENFPSKVINPLLRPPIAHT</sequence>
<proteinExistence type="predicted"/>
<gene>
    <name evidence="2" type="ORF">MARGE09_P2876</name>
</gene>
<feature type="signal peptide" evidence="1">
    <location>
        <begin position="1"/>
        <end position="25"/>
    </location>
</feature>
<keyword evidence="3" id="KW-1185">Reference proteome</keyword>
<dbReference type="Proteomes" id="UP001320119">
    <property type="component" value="Chromosome"/>
</dbReference>
<reference evidence="2 3" key="1">
    <citation type="journal article" date="2022" name="IScience">
        <title>An ultrasensitive nanofiber-based assay for enzymatic hydrolysis and deep-sea microbial degradation of cellulose.</title>
        <authorList>
            <person name="Tsudome M."/>
            <person name="Tachioka M."/>
            <person name="Miyazaki M."/>
            <person name="Uchimura K."/>
            <person name="Tsuda M."/>
            <person name="Takaki Y."/>
            <person name="Deguchi S."/>
        </authorList>
    </citation>
    <scope>NUCLEOTIDE SEQUENCE [LARGE SCALE GENOMIC DNA]</scope>
    <source>
        <strain evidence="2 3">GE09</strain>
    </source>
</reference>
<protein>
    <submittedName>
        <fullName evidence="2">Uncharacterized protein</fullName>
    </submittedName>
</protein>
<evidence type="ECO:0000313" key="3">
    <source>
        <dbReference type="Proteomes" id="UP001320119"/>
    </source>
</evidence>
<evidence type="ECO:0000256" key="1">
    <source>
        <dbReference type="SAM" id="SignalP"/>
    </source>
</evidence>
<keyword evidence="1" id="KW-0732">Signal</keyword>
<name>A0AAN1WJF9_9GAMM</name>
<evidence type="ECO:0000313" key="2">
    <source>
        <dbReference type="EMBL" id="BCD98675.1"/>
    </source>
</evidence>
<dbReference type="AlphaFoldDB" id="A0AAN1WJF9"/>